<keyword evidence="1" id="KW-0812">Transmembrane</keyword>
<dbReference type="EMBL" id="CP126056">
    <property type="protein sequence ID" value="WHX09969.1"/>
    <property type="molecule type" value="Genomic_DNA"/>
</dbReference>
<evidence type="ECO:0000256" key="1">
    <source>
        <dbReference type="SAM" id="Phobius"/>
    </source>
</evidence>
<gene>
    <name evidence="2" type="ORF">QNN11_22955</name>
</gene>
<dbReference type="AlphaFoldDB" id="A0AA95KWV3"/>
<dbReference type="InterPro" id="IPR011110">
    <property type="entry name" value="Reg_prop"/>
</dbReference>
<dbReference type="Gene3D" id="2.130.10.10">
    <property type="entry name" value="YVTN repeat-like/Quinoprotein amine dehydrogenase"/>
    <property type="match status" value="1"/>
</dbReference>
<protein>
    <submittedName>
        <fullName evidence="2">Two-component regulator propeller domain-containing protein</fullName>
    </submittedName>
</protein>
<keyword evidence="1" id="KW-1133">Transmembrane helix</keyword>
<feature type="transmembrane region" description="Helical" evidence="1">
    <location>
        <begin position="7"/>
        <end position="26"/>
    </location>
</feature>
<name>A0AA95KWV3_9BACT</name>
<evidence type="ECO:0000313" key="2">
    <source>
        <dbReference type="EMBL" id="WHX09969.1"/>
    </source>
</evidence>
<accession>A0AA95KWV3</accession>
<dbReference type="SUPFAM" id="SSF63829">
    <property type="entry name" value="Calcium-dependent phosphotriesterase"/>
    <property type="match status" value="1"/>
</dbReference>
<organism evidence="2 3">
    <name type="scientific">Phocaeicola dorei</name>
    <dbReference type="NCBI Taxonomy" id="357276"/>
    <lineage>
        <taxon>Bacteria</taxon>
        <taxon>Pseudomonadati</taxon>
        <taxon>Bacteroidota</taxon>
        <taxon>Bacteroidia</taxon>
        <taxon>Bacteroidales</taxon>
        <taxon>Bacteroidaceae</taxon>
        <taxon>Phocaeicola</taxon>
    </lineage>
</organism>
<evidence type="ECO:0000313" key="3">
    <source>
        <dbReference type="Proteomes" id="UP001177934"/>
    </source>
</evidence>
<sequence>MHFAHRNCEYILGVIYLLCFPVWLWADNKVNTYHFKSISTSVNFPTNEVRKLFQDSQGYIWISTYNGLLRYDGYSIVVYKPDGVNHGRSIDSFVNMVAEDKENNLWIGTHNGLYVLHKETDEIEKIISPLLQVSNVESILYASNGDLWVGSNKGLFRRKAGGRTFDCEKNMDIKSVIEDREGQIWIGTWEQGLLRYNPQEELYYTYEGINPGNSAHVIFQDEAGIFGSVPGGMDW</sequence>
<keyword evidence="1" id="KW-0472">Membrane</keyword>
<proteinExistence type="predicted"/>
<reference evidence="2" key="1">
    <citation type="journal article" date="2023" name="Nat. Commun.">
        <title>Identification of a novel Human Milk Oligosaccharides utilization cluster in the infant gut commensal Bacteroides dorei.</title>
        <authorList>
            <person name="Kijner S."/>
            <person name="Ennis D."/>
            <person name="Shmorak S."/>
            <person name="Florentin A."/>
            <person name="Yassour M."/>
        </authorList>
    </citation>
    <scope>NUCLEOTIDE SEQUENCE</scope>
    <source>
        <strain evidence="2">2</strain>
    </source>
</reference>
<dbReference type="InterPro" id="IPR015943">
    <property type="entry name" value="WD40/YVTN_repeat-like_dom_sf"/>
</dbReference>
<dbReference type="Pfam" id="PF07494">
    <property type="entry name" value="Reg_prop"/>
    <property type="match status" value="3"/>
</dbReference>
<dbReference type="Proteomes" id="UP001177934">
    <property type="component" value="Chromosome"/>
</dbReference>